<keyword evidence="1" id="KW-0206">Cytoskeleton</keyword>
<protein>
    <recommendedName>
        <fullName evidence="1">Major sperm protein</fullName>
    </recommendedName>
</protein>
<keyword evidence="5" id="KW-1185">Reference proteome</keyword>
<dbReference type="InterPro" id="IPR013783">
    <property type="entry name" value="Ig-like_fold"/>
</dbReference>
<name>A0A8R1DYU4_CAEJA</name>
<keyword evidence="1" id="KW-0963">Cytoplasm</keyword>
<accession>A0A8R1DYU4</accession>
<dbReference type="SUPFAM" id="SSF49354">
    <property type="entry name" value="PapD-like"/>
    <property type="match status" value="1"/>
</dbReference>
<evidence type="ECO:0000256" key="1">
    <source>
        <dbReference type="RuleBase" id="RU003425"/>
    </source>
</evidence>
<feature type="compositionally biased region" description="Low complexity" evidence="2">
    <location>
        <begin position="215"/>
        <end position="227"/>
    </location>
</feature>
<evidence type="ECO:0000313" key="5">
    <source>
        <dbReference type="Proteomes" id="UP000005237"/>
    </source>
</evidence>
<evidence type="ECO:0000256" key="2">
    <source>
        <dbReference type="SAM" id="MobiDB-lite"/>
    </source>
</evidence>
<dbReference type="Proteomes" id="UP000005237">
    <property type="component" value="Unassembled WGS sequence"/>
</dbReference>
<dbReference type="AlphaFoldDB" id="A0A8R1DYU4"/>
<organism evidence="4 5">
    <name type="scientific">Caenorhabditis japonica</name>
    <dbReference type="NCBI Taxonomy" id="281687"/>
    <lineage>
        <taxon>Eukaryota</taxon>
        <taxon>Metazoa</taxon>
        <taxon>Ecdysozoa</taxon>
        <taxon>Nematoda</taxon>
        <taxon>Chromadorea</taxon>
        <taxon>Rhabditida</taxon>
        <taxon>Rhabditina</taxon>
        <taxon>Rhabditomorpha</taxon>
        <taxon>Rhabditoidea</taxon>
        <taxon>Rhabditidae</taxon>
        <taxon>Peloderinae</taxon>
        <taxon>Caenorhabditis</taxon>
    </lineage>
</organism>
<feature type="domain" description="MSP" evidence="3">
    <location>
        <begin position="9"/>
        <end position="123"/>
    </location>
</feature>
<reference evidence="4" key="2">
    <citation type="submission" date="2022-06" db="UniProtKB">
        <authorList>
            <consortium name="EnsemblMetazoa"/>
        </authorList>
    </citation>
    <scope>IDENTIFICATION</scope>
    <source>
        <strain evidence="4">DF5081</strain>
    </source>
</reference>
<evidence type="ECO:0000259" key="3">
    <source>
        <dbReference type="PROSITE" id="PS50202"/>
    </source>
</evidence>
<dbReference type="InterPro" id="IPR000535">
    <property type="entry name" value="MSP_dom"/>
</dbReference>
<feature type="compositionally biased region" description="Basic and acidic residues" evidence="2">
    <location>
        <begin position="145"/>
        <end position="158"/>
    </location>
</feature>
<evidence type="ECO:0000313" key="4">
    <source>
        <dbReference type="EnsemblMetazoa" id="CJA15304.1"/>
    </source>
</evidence>
<dbReference type="Gene3D" id="2.60.40.10">
    <property type="entry name" value="Immunoglobulins"/>
    <property type="match status" value="1"/>
</dbReference>
<dbReference type="EnsemblMetazoa" id="CJA15304.1">
    <property type="protein sequence ID" value="CJA15304.1"/>
    <property type="gene ID" value="WBGene00134508"/>
</dbReference>
<sequence length="281" mass="30159">MTNTADLTKVVFNPSKSVTFVPVAKKQMVMVEVTNNCTSDVAVKFKNTGPTVYKTTPPQAKIGVGEKKMFSCIFKGLPKEQCKTNDRFTVVFIAASKNVVIEKAWKNAHKTATLKHKIAILFQGVNDQKENETQQPTANDDEEDKDRQGQMRTKKTEMKPPPGKKATVVMFMRKEGESVSDEEEDDGTSGAQPAPTDDMMTTRPAGPFNNVNQNAPPAGAAAAAAAADNDLKTTRPAGTFNNQTTANAAAAAKPADPKSELKTTKPAGNFNGQVAANAPKK</sequence>
<feature type="compositionally biased region" description="Acidic residues" evidence="2">
    <location>
        <begin position="178"/>
        <end position="187"/>
    </location>
</feature>
<reference evidence="5" key="1">
    <citation type="submission" date="2010-08" db="EMBL/GenBank/DDBJ databases">
        <authorList>
            <consortium name="Caenorhabditis japonica Sequencing Consortium"/>
            <person name="Wilson R.K."/>
        </authorList>
    </citation>
    <scope>NUCLEOTIDE SEQUENCE [LARGE SCALE GENOMIC DNA]</scope>
    <source>
        <strain evidence="5">DF5081</strain>
    </source>
</reference>
<dbReference type="Pfam" id="PF00635">
    <property type="entry name" value="Motile_Sperm"/>
    <property type="match status" value="1"/>
</dbReference>
<dbReference type="InterPro" id="IPR008962">
    <property type="entry name" value="PapD-like_sf"/>
</dbReference>
<dbReference type="PROSITE" id="PS50202">
    <property type="entry name" value="MSP"/>
    <property type="match status" value="1"/>
</dbReference>
<comment type="function">
    <text evidence="1">Central component in molecular interactions underlying sperm crawling. Forms an extensive filament system that extends from sperm villipoda, along the leading edge of the pseudopod.</text>
</comment>
<feature type="region of interest" description="Disordered" evidence="2">
    <location>
        <begin position="126"/>
        <end position="281"/>
    </location>
</feature>
<dbReference type="OMA" id="GAKTCMP"/>
<feature type="compositionally biased region" description="Low complexity" evidence="2">
    <location>
        <begin position="237"/>
        <end position="254"/>
    </location>
</feature>
<proteinExistence type="predicted"/>